<dbReference type="Pfam" id="PF00488">
    <property type="entry name" value="MutS_V"/>
    <property type="match status" value="1"/>
</dbReference>
<dbReference type="GO" id="GO:0032301">
    <property type="term" value="C:MutSalpha complex"/>
    <property type="evidence" value="ECO:0007669"/>
    <property type="project" value="TreeGrafter"/>
</dbReference>
<keyword evidence="15" id="KW-1185">Reference proteome</keyword>
<dbReference type="FunFam" id="1.10.1420.10:FF:000019">
    <property type="entry name" value="DNA mismatch repair protein"/>
    <property type="match status" value="1"/>
</dbReference>
<dbReference type="NCBIfam" id="NF003810">
    <property type="entry name" value="PRK05399.1"/>
    <property type="match status" value="1"/>
</dbReference>
<evidence type="ECO:0000256" key="11">
    <source>
        <dbReference type="RuleBase" id="RU003756"/>
    </source>
</evidence>
<dbReference type="Gene3D" id="3.30.420.110">
    <property type="entry name" value="MutS, connector domain"/>
    <property type="match status" value="1"/>
</dbReference>
<evidence type="ECO:0000313" key="15">
    <source>
        <dbReference type="Proteomes" id="UP000267821"/>
    </source>
</evidence>
<gene>
    <name evidence="14" type="ORF">L211DRAFT_790045</name>
</gene>
<dbReference type="OrthoDB" id="10252754at2759"/>
<evidence type="ECO:0000259" key="13">
    <source>
        <dbReference type="PROSITE" id="PS00486"/>
    </source>
</evidence>
<dbReference type="FunCoup" id="A0A3N4LFE2">
    <property type="interactions" value="982"/>
</dbReference>
<dbReference type="GO" id="GO:0140664">
    <property type="term" value="F:ATP-dependent DNA damage sensor activity"/>
    <property type="evidence" value="ECO:0007669"/>
    <property type="project" value="InterPro"/>
</dbReference>
<evidence type="ECO:0000256" key="9">
    <source>
        <dbReference type="ARBA" id="ARBA00073548"/>
    </source>
</evidence>
<proteinExistence type="inferred from homology"/>
<dbReference type="Gene3D" id="1.10.1420.10">
    <property type="match status" value="2"/>
</dbReference>
<dbReference type="InterPro" id="IPR027417">
    <property type="entry name" value="P-loop_NTPase"/>
</dbReference>
<evidence type="ECO:0000256" key="1">
    <source>
        <dbReference type="ARBA" id="ARBA00004123"/>
    </source>
</evidence>
<keyword evidence="6 11" id="KW-0238">DNA-binding</keyword>
<dbReference type="SUPFAM" id="SSF53150">
    <property type="entry name" value="DNA repair protein MutS, domain II"/>
    <property type="match status" value="1"/>
</dbReference>
<evidence type="ECO:0000256" key="4">
    <source>
        <dbReference type="ARBA" id="ARBA00022763"/>
    </source>
</evidence>
<dbReference type="PROSITE" id="PS00486">
    <property type="entry name" value="DNA_MISMATCH_REPAIR_2"/>
    <property type="match status" value="1"/>
</dbReference>
<feature type="region of interest" description="Disordered" evidence="12">
    <location>
        <begin position="1"/>
        <end position="75"/>
    </location>
</feature>
<dbReference type="Gene3D" id="3.40.1170.10">
    <property type="entry name" value="DNA repair protein MutS, domain I"/>
    <property type="match status" value="1"/>
</dbReference>
<dbReference type="InterPro" id="IPR045076">
    <property type="entry name" value="MutS"/>
</dbReference>
<feature type="compositionally biased region" description="Acidic residues" evidence="12">
    <location>
        <begin position="1"/>
        <end position="13"/>
    </location>
</feature>
<feature type="compositionally biased region" description="Low complexity" evidence="12">
    <location>
        <begin position="53"/>
        <end position="70"/>
    </location>
</feature>
<dbReference type="Pfam" id="PF05190">
    <property type="entry name" value="MutS_IV"/>
    <property type="match status" value="1"/>
</dbReference>
<dbReference type="GO" id="GO:0005524">
    <property type="term" value="F:ATP binding"/>
    <property type="evidence" value="ECO:0007669"/>
    <property type="project" value="UniProtKB-KW"/>
</dbReference>
<keyword evidence="3 11" id="KW-0547">Nucleotide-binding</keyword>
<protein>
    <recommendedName>
        <fullName evidence="9">DNA mismatch repair protein MSH6</fullName>
    </recommendedName>
    <alternativeName>
        <fullName evidence="10">DNA mismatch repair protein Msh6</fullName>
    </alternativeName>
</protein>
<dbReference type="InterPro" id="IPR017261">
    <property type="entry name" value="DNA_mismatch_repair_MutS/MSH"/>
</dbReference>
<dbReference type="FunFam" id="3.30.420.110:FF:000006">
    <property type="entry name" value="DNA mismatch repair protein"/>
    <property type="match status" value="1"/>
</dbReference>
<dbReference type="Pfam" id="PF05192">
    <property type="entry name" value="MutS_III"/>
    <property type="match status" value="1"/>
</dbReference>
<keyword evidence="8" id="KW-0539">Nucleus</keyword>
<dbReference type="InterPro" id="IPR016151">
    <property type="entry name" value="DNA_mismatch_repair_MutS_N"/>
</dbReference>
<dbReference type="SMART" id="SM00534">
    <property type="entry name" value="MUTSac"/>
    <property type="match status" value="1"/>
</dbReference>
<evidence type="ECO:0000256" key="2">
    <source>
        <dbReference type="ARBA" id="ARBA00006271"/>
    </source>
</evidence>
<reference evidence="14 15" key="1">
    <citation type="journal article" date="2018" name="Nat. Ecol. Evol.">
        <title>Pezizomycetes genomes reveal the molecular basis of ectomycorrhizal truffle lifestyle.</title>
        <authorList>
            <person name="Murat C."/>
            <person name="Payen T."/>
            <person name="Noel B."/>
            <person name="Kuo A."/>
            <person name="Morin E."/>
            <person name="Chen J."/>
            <person name="Kohler A."/>
            <person name="Krizsan K."/>
            <person name="Balestrini R."/>
            <person name="Da Silva C."/>
            <person name="Montanini B."/>
            <person name="Hainaut M."/>
            <person name="Levati E."/>
            <person name="Barry K.W."/>
            <person name="Belfiori B."/>
            <person name="Cichocki N."/>
            <person name="Clum A."/>
            <person name="Dockter R.B."/>
            <person name="Fauchery L."/>
            <person name="Guy J."/>
            <person name="Iotti M."/>
            <person name="Le Tacon F."/>
            <person name="Lindquist E.A."/>
            <person name="Lipzen A."/>
            <person name="Malagnac F."/>
            <person name="Mello A."/>
            <person name="Molinier V."/>
            <person name="Miyauchi S."/>
            <person name="Poulain J."/>
            <person name="Riccioni C."/>
            <person name="Rubini A."/>
            <person name="Sitrit Y."/>
            <person name="Splivallo R."/>
            <person name="Traeger S."/>
            <person name="Wang M."/>
            <person name="Zifcakova L."/>
            <person name="Wipf D."/>
            <person name="Zambonelli A."/>
            <person name="Paolocci F."/>
            <person name="Nowrousian M."/>
            <person name="Ottonello S."/>
            <person name="Baldrian P."/>
            <person name="Spatafora J.W."/>
            <person name="Henrissat B."/>
            <person name="Nagy L.G."/>
            <person name="Aury J.M."/>
            <person name="Wincker P."/>
            <person name="Grigoriev I.V."/>
            <person name="Bonfante P."/>
            <person name="Martin F.M."/>
        </authorList>
    </citation>
    <scope>NUCLEOTIDE SEQUENCE [LARGE SCALE GENOMIC DNA]</scope>
    <source>
        <strain evidence="14 15">ATCC MYA-4762</strain>
    </source>
</reference>
<dbReference type="GO" id="GO:0016887">
    <property type="term" value="F:ATP hydrolysis activity"/>
    <property type="evidence" value="ECO:0007669"/>
    <property type="project" value="UniProtKB-ARBA"/>
</dbReference>
<dbReference type="Pfam" id="PF05188">
    <property type="entry name" value="MutS_II"/>
    <property type="match status" value="1"/>
</dbReference>
<dbReference type="SUPFAM" id="SSF48334">
    <property type="entry name" value="DNA repair protein MutS, domain III"/>
    <property type="match status" value="1"/>
</dbReference>
<dbReference type="GO" id="GO:0030983">
    <property type="term" value="F:mismatched DNA binding"/>
    <property type="evidence" value="ECO:0007669"/>
    <property type="project" value="InterPro"/>
</dbReference>
<dbReference type="Gene3D" id="3.40.50.300">
    <property type="entry name" value="P-loop containing nucleotide triphosphate hydrolases"/>
    <property type="match status" value="1"/>
</dbReference>
<dbReference type="EMBL" id="ML121558">
    <property type="protein sequence ID" value="RPB21604.1"/>
    <property type="molecule type" value="Genomic_DNA"/>
</dbReference>
<evidence type="ECO:0000313" key="14">
    <source>
        <dbReference type="EMBL" id="RPB21604.1"/>
    </source>
</evidence>
<accession>A0A3N4LFE2</accession>
<dbReference type="PANTHER" id="PTHR11361:SF148">
    <property type="entry name" value="DNA MISMATCH REPAIR PROTEIN MSH6"/>
    <property type="match status" value="1"/>
</dbReference>
<dbReference type="InterPro" id="IPR036678">
    <property type="entry name" value="MutS_con_dom_sf"/>
</dbReference>
<dbReference type="PANTHER" id="PTHR11361">
    <property type="entry name" value="DNA MISMATCH REPAIR PROTEIN MUTS FAMILY MEMBER"/>
    <property type="match status" value="1"/>
</dbReference>
<evidence type="ECO:0000256" key="10">
    <source>
        <dbReference type="ARBA" id="ARBA00073775"/>
    </source>
</evidence>
<dbReference type="FunFam" id="3.40.50.300:FF:000771">
    <property type="entry name" value="DNA mismatch repair protein"/>
    <property type="match status" value="1"/>
</dbReference>
<dbReference type="InterPro" id="IPR007860">
    <property type="entry name" value="DNA_mmatch_repair_MutS_con_dom"/>
</dbReference>
<dbReference type="STRING" id="1051890.A0A3N4LFE2"/>
<dbReference type="SUPFAM" id="SSF52540">
    <property type="entry name" value="P-loop containing nucleoside triphosphate hydrolases"/>
    <property type="match status" value="1"/>
</dbReference>
<feature type="compositionally biased region" description="Polar residues" evidence="12">
    <location>
        <begin position="35"/>
        <end position="52"/>
    </location>
</feature>
<feature type="domain" description="DNA mismatch repair proteins mutS family" evidence="13">
    <location>
        <begin position="842"/>
        <end position="858"/>
    </location>
</feature>
<comment type="subcellular location">
    <subcellularLocation>
        <location evidence="1">Nucleus</location>
    </subcellularLocation>
</comment>
<dbReference type="InterPro" id="IPR007861">
    <property type="entry name" value="DNA_mismatch_repair_MutS_clamp"/>
</dbReference>
<dbReference type="InterPro" id="IPR007695">
    <property type="entry name" value="DNA_mismatch_repair_MutS-lik_N"/>
</dbReference>
<keyword evidence="7 11" id="KW-0234">DNA repair</keyword>
<dbReference type="AlphaFoldDB" id="A0A3N4LFE2"/>
<dbReference type="PIRSF" id="PIRSF037677">
    <property type="entry name" value="DNA_mis_repair_Msh6"/>
    <property type="match status" value="1"/>
</dbReference>
<dbReference type="InterPro" id="IPR036187">
    <property type="entry name" value="DNA_mismatch_repair_MutS_sf"/>
</dbReference>
<organism evidence="14 15">
    <name type="scientific">Terfezia boudieri ATCC MYA-4762</name>
    <dbReference type="NCBI Taxonomy" id="1051890"/>
    <lineage>
        <taxon>Eukaryota</taxon>
        <taxon>Fungi</taxon>
        <taxon>Dikarya</taxon>
        <taxon>Ascomycota</taxon>
        <taxon>Pezizomycotina</taxon>
        <taxon>Pezizomycetes</taxon>
        <taxon>Pezizales</taxon>
        <taxon>Pezizaceae</taxon>
        <taxon>Terfezia</taxon>
    </lineage>
</organism>
<evidence type="ECO:0000256" key="8">
    <source>
        <dbReference type="ARBA" id="ARBA00023242"/>
    </source>
</evidence>
<keyword evidence="5" id="KW-0067">ATP-binding</keyword>
<comment type="similarity">
    <text evidence="2 11">Belongs to the DNA mismatch repair MutS family.</text>
</comment>
<dbReference type="GO" id="GO:0006298">
    <property type="term" value="P:mismatch repair"/>
    <property type="evidence" value="ECO:0007669"/>
    <property type="project" value="InterPro"/>
</dbReference>
<evidence type="ECO:0000256" key="7">
    <source>
        <dbReference type="ARBA" id="ARBA00023204"/>
    </source>
</evidence>
<dbReference type="SMART" id="SM00533">
    <property type="entry name" value="MUTSd"/>
    <property type="match status" value="1"/>
</dbReference>
<evidence type="ECO:0000256" key="12">
    <source>
        <dbReference type="SAM" id="MobiDB-lite"/>
    </source>
</evidence>
<name>A0A3N4LFE2_9PEZI</name>
<dbReference type="FunFam" id="3.40.1170.10:FF:000002">
    <property type="entry name" value="DNA mismatch repair protein"/>
    <property type="match status" value="1"/>
</dbReference>
<dbReference type="InterPro" id="IPR000432">
    <property type="entry name" value="DNA_mismatch_repair_MutS_C"/>
</dbReference>
<dbReference type="Proteomes" id="UP000267821">
    <property type="component" value="Unassembled WGS sequence"/>
</dbReference>
<dbReference type="Pfam" id="PF01624">
    <property type="entry name" value="MutS_I"/>
    <property type="match status" value="1"/>
</dbReference>
<dbReference type="InterPro" id="IPR007696">
    <property type="entry name" value="DNA_mismatch_repair_MutS_core"/>
</dbReference>
<keyword evidence="4 11" id="KW-0227">DNA damage</keyword>
<comment type="function">
    <text evidence="11">Component of the post-replicative DNA mismatch repair system (MMR).</text>
</comment>
<evidence type="ECO:0000256" key="5">
    <source>
        <dbReference type="ARBA" id="ARBA00022840"/>
    </source>
</evidence>
<evidence type="ECO:0000256" key="3">
    <source>
        <dbReference type="ARBA" id="ARBA00022741"/>
    </source>
</evidence>
<dbReference type="InParanoid" id="A0A3N4LFE2"/>
<sequence>MDDFIVPDEEDSDIPITKSKKKAPKATAAPFKNASTPTSRFSFNGNRTSTPFKTPAKTPLKSTSTPSSAAVSKPFGKGKEEVRHPWLANVKDADGNPPDHPDYDPRTLYIPPYAWNKFSPFEKQYWEIKCKNYDTIVFFRKGKFYEIFENDANVGNQEFDLKITARVNMSMVGVPEYTFDMWAAQFIARGYKVARVDQVESALGKEMREKAGGKADAIIKRELSCILTGGTLVEEGMLQDEMSLYCVSIKEAVSEEGCPCFGIAFVDTATGAFHLTEFEDDLEFTKFETFIAQIRPRELIMEKNNISMKATQILKTNTALTTIWNKLAPGKEFWEARTTIREIISAKYFSKDEPEDMDKWPEVLVNSQDKELVLSALGGLLSYLQHLKIDKDLVSIGNFVWYDPIRKATSLVLDGQTLKNLEIFANSFDGSTDGTLFTLLNRCITPFGKRMFRQWLCHPLADSKKIIARLDAIDALLADETFRETFVLQLSKLPDLERLISRIHAGSCSPKDFVRVIEGFEQIRDAMAELSAHGEGDGLIGQLVSSLPDLSGHLAPWETAFDKEKAKRDGVLVPERGVEEEFDQSQDTIEGIMEQLSDYLKKYQKDFKSKEIVFRDVGKELYLVEIPVKIKYVPKDWPQMSATAKVKRYWPPEIKRLVRSLQEAQETHSQIVKGVLGKFLAKFDKDYDIWLQTIRIVAQLDCLISLSKASVALGEPRCRPTFVEGENERSVIHFDELRHPCMLPTIGEFIPNNIHLGGKSAKITLLTGANAAGKSTVLRMSCIAVIMAQLGCYVPAQSAHLTPVDRIMSRLGANDNIFASQSTFFVELAETKKILSEATPRSLVILDELGRGTSSYDGVAVAQSVLHHIATHIGCVGFFATHYHSLATEFGQYHSEIKCGRMKIEVDEVEKRVTFLYKLEEGIAEGSFGMHCASMCGIPRRIVNRAEEAARMFEHTSRLKERLERSRGKEVSVPLGVQSDFAWLVRGESVLGEDALELLMKAIEAL</sequence>
<evidence type="ECO:0000256" key="6">
    <source>
        <dbReference type="ARBA" id="ARBA00023125"/>
    </source>
</evidence>
<feature type="compositionally biased region" description="Low complexity" evidence="12">
    <location>
        <begin position="25"/>
        <end position="34"/>
    </location>
</feature>
<dbReference type="SUPFAM" id="SSF55271">
    <property type="entry name" value="DNA repair protein MutS, domain I"/>
    <property type="match status" value="1"/>
</dbReference>